<keyword evidence="2" id="KW-1185">Reference proteome</keyword>
<name>W0V4X8_9BURK</name>
<evidence type="ECO:0000313" key="2">
    <source>
        <dbReference type="Proteomes" id="UP000027604"/>
    </source>
</evidence>
<dbReference type="STRING" id="1349767.GJA_1767"/>
<accession>W0V4X8</accession>
<dbReference type="HOGENOM" id="CLU_3311063_0_0_4"/>
<reference evidence="1 2" key="1">
    <citation type="journal article" date="2015" name="Genome Announc.">
        <title>Genome Sequence of Mushroom Soft-Rot Pathogen Janthinobacterium agaricidamnosum.</title>
        <authorList>
            <person name="Graupner K."/>
            <person name="Lackner G."/>
            <person name="Hertweck C."/>
        </authorList>
    </citation>
    <scope>NUCLEOTIDE SEQUENCE [LARGE SCALE GENOMIC DNA]</scope>
    <source>
        <strain evidence="2">NBRC 102515 / DSM 9628</strain>
    </source>
</reference>
<proteinExistence type="predicted"/>
<dbReference type="AlphaFoldDB" id="W0V4X8"/>
<sequence>MRQKICLNELAIVRYRIYLSEIMQFLIANENNNDYHFQK</sequence>
<protein>
    <submittedName>
        <fullName evidence="1">Uncharacterized protein</fullName>
    </submittedName>
</protein>
<dbReference type="KEGG" id="jag:GJA_1767"/>
<gene>
    <name evidence="1" type="ORF">GJA_1767</name>
</gene>
<evidence type="ECO:0000313" key="1">
    <source>
        <dbReference type="EMBL" id="CDG82403.1"/>
    </source>
</evidence>
<dbReference type="Proteomes" id="UP000027604">
    <property type="component" value="Chromosome I"/>
</dbReference>
<organism evidence="1 2">
    <name type="scientific">Janthinobacterium agaricidamnosum NBRC 102515 = DSM 9628</name>
    <dbReference type="NCBI Taxonomy" id="1349767"/>
    <lineage>
        <taxon>Bacteria</taxon>
        <taxon>Pseudomonadati</taxon>
        <taxon>Pseudomonadota</taxon>
        <taxon>Betaproteobacteria</taxon>
        <taxon>Burkholderiales</taxon>
        <taxon>Oxalobacteraceae</taxon>
        <taxon>Janthinobacterium</taxon>
    </lineage>
</organism>
<dbReference type="EMBL" id="HG322949">
    <property type="protein sequence ID" value="CDG82403.1"/>
    <property type="molecule type" value="Genomic_DNA"/>
</dbReference>